<dbReference type="Proteomes" id="UP000053555">
    <property type="component" value="Unassembled WGS sequence"/>
</dbReference>
<reference evidence="5" key="1">
    <citation type="submission" date="2014-07" db="EMBL/GenBank/DDBJ databases">
        <title>Identification of a novel salt tolerance gene in wild soybean by whole-genome sequencing.</title>
        <authorList>
            <person name="Lam H.-M."/>
            <person name="Qi X."/>
            <person name="Li M.-W."/>
            <person name="Liu X."/>
            <person name="Xie M."/>
            <person name="Ni M."/>
            <person name="Xu X."/>
        </authorList>
    </citation>
    <scope>NUCLEOTIDE SEQUENCE [LARGE SCALE GENOMIC DNA]</scope>
    <source>
        <tissue evidence="5">Root</tissue>
    </source>
</reference>
<dbReference type="SUPFAM" id="SSF56801">
    <property type="entry name" value="Acetyl-CoA synthetase-like"/>
    <property type="match status" value="1"/>
</dbReference>
<dbReference type="InterPro" id="IPR000873">
    <property type="entry name" value="AMP-dep_synth/lig_dom"/>
</dbReference>
<dbReference type="PANTHER" id="PTHR31642:SF318">
    <property type="entry name" value="OMEGA-HYDROXYPALMITATE O-FERULOYL TRANSFERASE"/>
    <property type="match status" value="1"/>
</dbReference>
<gene>
    <name evidence="5" type="ORF">glysoja_043229</name>
</gene>
<keyword evidence="2 5" id="KW-0808">Transferase</keyword>
<dbReference type="InterPro" id="IPR023213">
    <property type="entry name" value="CAT-like_dom_sf"/>
</dbReference>
<comment type="similarity">
    <text evidence="1">Belongs to the plant acyltransferase family.</text>
</comment>
<accession>A0A0B2Q2K7</accession>
<dbReference type="EMBL" id="KN660822">
    <property type="protein sequence ID" value="KHN15565.1"/>
    <property type="molecule type" value="Genomic_DNA"/>
</dbReference>
<keyword evidence="3 5" id="KW-0012">Acyltransferase</keyword>
<dbReference type="Gene3D" id="3.30.420.40">
    <property type="match status" value="1"/>
</dbReference>
<dbReference type="AlphaFoldDB" id="A0A0B2Q2K7"/>
<dbReference type="GO" id="GO:0047672">
    <property type="term" value="F:anthranilate N-benzoyltransferase activity"/>
    <property type="evidence" value="ECO:0007669"/>
    <property type="project" value="UniProtKB-EC"/>
</dbReference>
<dbReference type="Gene3D" id="3.40.50.980">
    <property type="match status" value="1"/>
</dbReference>
<sequence>MANPLETHWTAVKRILRYLKGSLHHGLLLKAATPGVPIPIKALCDADWASDPDDCRSTSGAAIYFGPNLISWWSKKQQIVAGSSTEAEYRSLAQSTAEVVWIQTLYQHIVLSGGSTMYPGLPSRLEKEILDRYLDVVLKGNRDGLKKLRLRIEDPPRRKHMVYLGGAVLAGIMKVTKFKCGGFALGLCMNHCMFDGIGAMEFVNSWGEAARDLPLSIPPVIDRSILKARSPPKIEHLHQEFADIEDKSNTNSLYEDEMVYRSFCIEPERLKQLKMKAMEDGALEKCTTFEVLSAFVWIARTKALKMLPDQQTKLLFAVDGRAKFNPTLPKGYFGNGIVLTNSVCQAGELTEKPFSFGVRLIQDAIKMVTDSYMRSAIDYFEVTRARPSLACTLLITTWSRLSFHTTDFGWGEPALSGPVSLPEKEVILFLSHGQERRNINVLLGLPAPVMKIFQDLMQIVLLYFEKYRNEGFTSSMNVAKSVALEMNVEPTFPTKQHVIRKKKLMKIIKLKKLSEDPALILYTSGTTGKPKGVVHTHKSIISQVEFLPKFSVRGVWQRWRESYPTDGSKAEDAITVFTGVSVILISIVLVSDMVHSHGTLVCVYNLSLAENNYVYCYNHTKTAFIVHMMAIKLIEASGITTKISTTHTNCSEEFRSHF</sequence>
<dbReference type="EC" id="2.3.1.133" evidence="5"/>
<dbReference type="FunFam" id="3.30.559.10:FF:000008">
    <property type="entry name" value="Tryptamine hydroxycinnamoyl transferase"/>
    <property type="match status" value="1"/>
</dbReference>
<evidence type="ECO:0000313" key="5">
    <source>
        <dbReference type="EMBL" id="KHN15565.1"/>
    </source>
</evidence>
<dbReference type="Gene3D" id="3.30.559.10">
    <property type="entry name" value="Chloramphenicol acetyltransferase-like domain"/>
    <property type="match status" value="2"/>
</dbReference>
<dbReference type="Pfam" id="PF00501">
    <property type="entry name" value="AMP-binding"/>
    <property type="match status" value="1"/>
</dbReference>
<evidence type="ECO:0000259" key="4">
    <source>
        <dbReference type="Pfam" id="PF00501"/>
    </source>
</evidence>
<dbReference type="PANTHER" id="PTHR31642">
    <property type="entry name" value="TRICHOTHECENE 3-O-ACETYLTRANSFERASE"/>
    <property type="match status" value="1"/>
</dbReference>
<dbReference type="InterPro" id="IPR020845">
    <property type="entry name" value="AMP-binding_CS"/>
</dbReference>
<feature type="domain" description="AMP-dependent synthetase/ligase" evidence="4">
    <location>
        <begin position="513"/>
        <end position="547"/>
    </location>
</feature>
<protein>
    <submittedName>
        <fullName evidence="5">Omega-hydroxypalmitate O-feruloyl transferase</fullName>
        <ecNumber evidence="5">2.3.1.133</ecNumber>
        <ecNumber evidence="5">2.3.1.144</ecNumber>
    </submittedName>
</protein>
<proteinExistence type="inferred from homology"/>
<dbReference type="EC" id="2.3.1.144" evidence="5"/>
<name>A0A0B2Q2K7_GLYSO</name>
<dbReference type="InterPro" id="IPR043129">
    <property type="entry name" value="ATPase_NBD"/>
</dbReference>
<dbReference type="SUPFAM" id="SSF53067">
    <property type="entry name" value="Actin-like ATPase domain"/>
    <property type="match status" value="1"/>
</dbReference>
<organism evidence="5">
    <name type="scientific">Glycine soja</name>
    <name type="common">Wild soybean</name>
    <dbReference type="NCBI Taxonomy" id="3848"/>
    <lineage>
        <taxon>Eukaryota</taxon>
        <taxon>Viridiplantae</taxon>
        <taxon>Streptophyta</taxon>
        <taxon>Embryophyta</taxon>
        <taxon>Tracheophyta</taxon>
        <taxon>Spermatophyta</taxon>
        <taxon>Magnoliopsida</taxon>
        <taxon>eudicotyledons</taxon>
        <taxon>Gunneridae</taxon>
        <taxon>Pentapetalae</taxon>
        <taxon>rosids</taxon>
        <taxon>fabids</taxon>
        <taxon>Fabales</taxon>
        <taxon>Fabaceae</taxon>
        <taxon>Papilionoideae</taxon>
        <taxon>50 kb inversion clade</taxon>
        <taxon>NPAAA clade</taxon>
        <taxon>indigoferoid/millettioid clade</taxon>
        <taxon>Phaseoleae</taxon>
        <taxon>Glycine</taxon>
        <taxon>Glycine subgen. Soja</taxon>
    </lineage>
</organism>
<dbReference type="CDD" id="cd09272">
    <property type="entry name" value="RNase_HI_RT_Ty1"/>
    <property type="match status" value="1"/>
</dbReference>
<dbReference type="InterPro" id="IPR050317">
    <property type="entry name" value="Plant_Fungal_Acyltransferase"/>
</dbReference>
<evidence type="ECO:0000256" key="1">
    <source>
        <dbReference type="ARBA" id="ARBA00009861"/>
    </source>
</evidence>
<evidence type="ECO:0000256" key="2">
    <source>
        <dbReference type="ARBA" id="ARBA00022679"/>
    </source>
</evidence>
<dbReference type="PROSITE" id="PS00455">
    <property type="entry name" value="AMP_BINDING"/>
    <property type="match status" value="1"/>
</dbReference>
<dbReference type="Pfam" id="PF02458">
    <property type="entry name" value="Transferase"/>
    <property type="match status" value="1"/>
</dbReference>
<evidence type="ECO:0000256" key="3">
    <source>
        <dbReference type="ARBA" id="ARBA00023315"/>
    </source>
</evidence>
<dbReference type="GO" id="GO:0047172">
    <property type="term" value="F:shikimate O-hydroxycinnamoyltransferase activity"/>
    <property type="evidence" value="ECO:0007669"/>
    <property type="project" value="UniProtKB-EC"/>
</dbReference>